<organism evidence="1 2">
    <name type="scientific">Sphingobium algorifonticola</name>
    <dbReference type="NCBI Taxonomy" id="2008318"/>
    <lineage>
        <taxon>Bacteria</taxon>
        <taxon>Pseudomonadati</taxon>
        <taxon>Pseudomonadota</taxon>
        <taxon>Alphaproteobacteria</taxon>
        <taxon>Sphingomonadales</taxon>
        <taxon>Sphingomonadaceae</taxon>
        <taxon>Sphingobium</taxon>
    </lineage>
</organism>
<dbReference type="Pfam" id="PF04325">
    <property type="entry name" value="DUF465"/>
    <property type="match status" value="1"/>
</dbReference>
<sequence length="84" mass="9533">MSELGHDLHAAFPQDADTLHVLKMQDARYRDVADRYHDTTREIARIEAGLEASLDERLETLKKERLAMLDEVAQMIAARKAQAA</sequence>
<dbReference type="InterPro" id="IPR007420">
    <property type="entry name" value="DUF465"/>
</dbReference>
<dbReference type="Proteomes" id="UP000282977">
    <property type="component" value="Unassembled WGS sequence"/>
</dbReference>
<keyword evidence="2" id="KW-1185">Reference proteome</keyword>
<name>A0A437J4H1_9SPHN</name>
<dbReference type="Gene3D" id="6.10.280.50">
    <property type="match status" value="1"/>
</dbReference>
<proteinExistence type="predicted"/>
<gene>
    <name evidence="1" type="ORF">ENE74_14430</name>
</gene>
<protein>
    <submittedName>
        <fullName evidence="1">DUF465 domain-containing protein</fullName>
    </submittedName>
</protein>
<dbReference type="AlphaFoldDB" id="A0A437J4H1"/>
<dbReference type="InterPro" id="IPR038444">
    <property type="entry name" value="DUF465_sf"/>
</dbReference>
<reference evidence="1 2" key="1">
    <citation type="submission" date="2019-01" db="EMBL/GenBank/DDBJ databases">
        <authorList>
            <person name="Chen W.-M."/>
        </authorList>
    </citation>
    <scope>NUCLEOTIDE SEQUENCE [LARGE SCALE GENOMIC DNA]</scope>
    <source>
        <strain evidence="1 2">TLA-22</strain>
    </source>
</reference>
<dbReference type="RefSeq" id="WP_127691646.1">
    <property type="nucleotide sequence ID" value="NZ_RZUL01000006.1"/>
</dbReference>
<evidence type="ECO:0000313" key="1">
    <source>
        <dbReference type="EMBL" id="RVT39561.1"/>
    </source>
</evidence>
<accession>A0A437J4H1</accession>
<dbReference type="OrthoDB" id="1263265at2"/>
<evidence type="ECO:0000313" key="2">
    <source>
        <dbReference type="Proteomes" id="UP000282977"/>
    </source>
</evidence>
<dbReference type="EMBL" id="RZUL01000006">
    <property type="protein sequence ID" value="RVT39561.1"/>
    <property type="molecule type" value="Genomic_DNA"/>
</dbReference>
<comment type="caution">
    <text evidence="1">The sequence shown here is derived from an EMBL/GenBank/DDBJ whole genome shotgun (WGS) entry which is preliminary data.</text>
</comment>